<name>E6YKJ2_9HYPH</name>
<reference evidence="1" key="1">
    <citation type="journal article" date="2011" name="PLoS Genet.">
        <title>Parallel evolution of a type IV secretion system in radiating lineages of the host-restricted bacterial pathogen Bartonella.</title>
        <authorList>
            <person name="Engel P."/>
            <person name="Salzburger W."/>
            <person name="Liesch M."/>
            <person name="Chang C.C."/>
            <person name="Maruyama S."/>
            <person name="Lanz C."/>
            <person name="Calteau A."/>
            <person name="Lajus A."/>
            <person name="Medigue C."/>
            <person name="Schuster S.C."/>
            <person name="Dehio C."/>
        </authorList>
    </citation>
    <scope>NUCLEOTIDE SEQUENCE</scope>
    <source>
        <strain evidence="1">ATCC BAA-1498</strain>
    </source>
</reference>
<gene>
    <name evidence="1" type="ORF">BARRO_20037</name>
</gene>
<dbReference type="AlphaFoldDB" id="E6YKJ2"/>
<organism evidence="1">
    <name type="scientific">Bartonella rochalimae ATCC BAA-1498</name>
    <dbReference type="NCBI Taxonomy" id="685782"/>
    <lineage>
        <taxon>Bacteria</taxon>
        <taxon>Pseudomonadati</taxon>
        <taxon>Pseudomonadota</taxon>
        <taxon>Alphaproteobacteria</taxon>
        <taxon>Hyphomicrobiales</taxon>
        <taxon>Bartonellaceae</taxon>
        <taxon>Bartonella</taxon>
    </lineage>
</organism>
<proteinExistence type="predicted"/>
<accession>E6YKJ2</accession>
<dbReference type="EMBL" id="FN645456">
    <property type="protein sequence ID" value="CBI77380.1"/>
    <property type="molecule type" value="Genomic_DNA"/>
</dbReference>
<protein>
    <submittedName>
        <fullName evidence="1">Uncharacterized protein</fullName>
    </submittedName>
</protein>
<sequence length="44" mass="5245">MRSFTYNADIKWIMKVENIVLFIEKEIANIHASMKENINILSLY</sequence>
<evidence type="ECO:0000313" key="1">
    <source>
        <dbReference type="EMBL" id="CBI77380.1"/>
    </source>
</evidence>